<evidence type="ECO:0000256" key="4">
    <source>
        <dbReference type="ARBA" id="ARBA00023136"/>
    </source>
</evidence>
<keyword evidence="10" id="KW-1185">Reference proteome</keyword>
<dbReference type="OrthoDB" id="9814591at2"/>
<reference evidence="10" key="1">
    <citation type="submission" date="2016-10" db="EMBL/GenBank/DDBJ databases">
        <authorList>
            <person name="Varghese N."/>
            <person name="Submissions S."/>
        </authorList>
    </citation>
    <scope>NUCLEOTIDE SEQUENCE [LARGE SCALE GENOMIC DNA]</scope>
    <source>
        <strain evidence="10">DSM 45245</strain>
    </source>
</reference>
<protein>
    <recommendedName>
        <fullName evidence="7">Endolytic murein transglycosylase</fullName>
        <ecNumber evidence="7">4.2.2.29</ecNumber>
    </recommendedName>
    <alternativeName>
        <fullName evidence="7">Peptidoglycan lytic transglycosylase</fullName>
    </alternativeName>
    <alternativeName>
        <fullName evidence="7">Peptidoglycan polymerization terminase</fullName>
    </alternativeName>
</protein>
<dbReference type="Pfam" id="PF02618">
    <property type="entry name" value="YceG"/>
    <property type="match status" value="1"/>
</dbReference>
<dbReference type="PANTHER" id="PTHR30518:SF2">
    <property type="entry name" value="ENDOLYTIC MUREIN TRANSGLYCOSYLASE"/>
    <property type="match status" value="1"/>
</dbReference>
<proteinExistence type="inferred from homology"/>
<evidence type="ECO:0000256" key="5">
    <source>
        <dbReference type="ARBA" id="ARBA00023239"/>
    </source>
</evidence>
<dbReference type="GO" id="GO:0009252">
    <property type="term" value="P:peptidoglycan biosynthetic process"/>
    <property type="evidence" value="ECO:0007669"/>
    <property type="project" value="UniProtKB-UniRule"/>
</dbReference>
<dbReference type="EMBL" id="FNPH01000010">
    <property type="protein sequence ID" value="SDZ32650.1"/>
    <property type="molecule type" value="Genomic_DNA"/>
</dbReference>
<evidence type="ECO:0000256" key="3">
    <source>
        <dbReference type="ARBA" id="ARBA00022989"/>
    </source>
</evidence>
<keyword evidence="2 7" id="KW-0812">Transmembrane</keyword>
<keyword evidence="6 7" id="KW-0961">Cell wall biogenesis/degradation</keyword>
<keyword evidence="3 7" id="KW-1133">Transmembrane helix</keyword>
<dbReference type="NCBIfam" id="TIGR00247">
    <property type="entry name" value="endolytic transglycosylase MltG"/>
    <property type="match status" value="1"/>
</dbReference>
<dbReference type="AlphaFoldDB" id="A0A1H3S4A7"/>
<evidence type="ECO:0000256" key="1">
    <source>
        <dbReference type="ARBA" id="ARBA00022475"/>
    </source>
</evidence>
<dbReference type="PANTHER" id="PTHR30518">
    <property type="entry name" value="ENDOLYTIC MUREIN TRANSGLYCOSYLASE"/>
    <property type="match status" value="1"/>
</dbReference>
<dbReference type="HAMAP" id="MF_02065">
    <property type="entry name" value="MltG"/>
    <property type="match status" value="1"/>
</dbReference>
<dbReference type="GO" id="GO:0005886">
    <property type="term" value="C:plasma membrane"/>
    <property type="evidence" value="ECO:0007669"/>
    <property type="project" value="UniProtKB-SubCell"/>
</dbReference>
<dbReference type="EC" id="4.2.2.29" evidence="7"/>
<keyword evidence="5 7" id="KW-0456">Lyase</keyword>
<evidence type="ECO:0000313" key="9">
    <source>
        <dbReference type="EMBL" id="SDZ32650.1"/>
    </source>
</evidence>
<name>A0A1H3S4A7_9ACTN</name>
<dbReference type="Proteomes" id="UP000242415">
    <property type="component" value="Unassembled WGS sequence"/>
</dbReference>
<comment type="catalytic activity">
    <reaction evidence="7">
        <text>a peptidoglycan chain = a peptidoglycan chain with N-acetyl-1,6-anhydromuramyl-[peptide] at the reducing end + a peptidoglycan chain with N-acetylglucosamine at the non-reducing end.</text>
        <dbReference type="EC" id="4.2.2.29"/>
    </reaction>
</comment>
<evidence type="ECO:0000256" key="6">
    <source>
        <dbReference type="ARBA" id="ARBA00023316"/>
    </source>
</evidence>
<sequence>MIDELELAFDERTEKGRHRRGYRKKQARREAGGGGGRGKTVAALLVTFLLLGVLGGGLWYGFDRVQGLFGAPDYSGSGAGQAQIQIKPGESLTEIGNSLVRAGVVKSAAAFVDEAGANSRSTNIQPGFYNLRKQMSAESALAMLLEVANKVANTITIPEGRTAKQTYKLLSEKTKIPVKDFEAAAKDPLALGVPEFWFNRTDGKKTRPSIEGFLFPDTYEFDPNPTAEQVLKTMVGHFLAVAEELDFVKTVESERGGVSPYEALIVASLAQAEAGTKADLGKVARVAYNRAYSGTFPCSCLEMDVTVNYYLELSGKATKRSGDMTPEELDDPKNPYNRKLRGMVPTPINNPGKEALQGAMDPPAGKWLFFVAIDKQGNSAFAETNDEHLRNIQKACRNGIPLC</sequence>
<organism evidence="9 10">
    <name type="scientific">Micromonospora pattaloongensis</name>
    <dbReference type="NCBI Taxonomy" id="405436"/>
    <lineage>
        <taxon>Bacteria</taxon>
        <taxon>Bacillati</taxon>
        <taxon>Actinomycetota</taxon>
        <taxon>Actinomycetes</taxon>
        <taxon>Micromonosporales</taxon>
        <taxon>Micromonosporaceae</taxon>
        <taxon>Micromonospora</taxon>
    </lineage>
</organism>
<evidence type="ECO:0000256" key="7">
    <source>
        <dbReference type="HAMAP-Rule" id="MF_02065"/>
    </source>
</evidence>
<keyword evidence="1 7" id="KW-1003">Cell membrane</keyword>
<feature type="compositionally biased region" description="Basic residues" evidence="8">
    <location>
        <begin position="16"/>
        <end position="27"/>
    </location>
</feature>
<evidence type="ECO:0000256" key="8">
    <source>
        <dbReference type="SAM" id="MobiDB-lite"/>
    </source>
</evidence>
<evidence type="ECO:0000313" key="10">
    <source>
        <dbReference type="Proteomes" id="UP000242415"/>
    </source>
</evidence>
<gene>
    <name evidence="7" type="primary">mltG</name>
    <name evidence="9" type="ORF">SAMN05444365_11059</name>
</gene>
<dbReference type="Gene3D" id="3.30.1490.480">
    <property type="entry name" value="Endolytic murein transglycosylase"/>
    <property type="match status" value="1"/>
</dbReference>
<dbReference type="STRING" id="405436.SAMN05444365_11059"/>
<accession>A0A1H3S4A7</accession>
<comment type="function">
    <text evidence="7">Functions as a peptidoglycan terminase that cleaves nascent peptidoglycan strands endolytically to terminate their elongation.</text>
</comment>
<feature type="transmembrane region" description="Helical" evidence="7">
    <location>
        <begin position="41"/>
        <end position="62"/>
    </location>
</feature>
<dbReference type="GO" id="GO:0071555">
    <property type="term" value="P:cell wall organization"/>
    <property type="evidence" value="ECO:0007669"/>
    <property type="project" value="UniProtKB-KW"/>
</dbReference>
<dbReference type="InterPro" id="IPR003770">
    <property type="entry name" value="MLTG-like"/>
</dbReference>
<evidence type="ECO:0000256" key="2">
    <source>
        <dbReference type="ARBA" id="ARBA00022692"/>
    </source>
</evidence>
<comment type="subcellular location">
    <subcellularLocation>
        <location evidence="7">Cell membrane</location>
        <topology evidence="7">Single-pass membrane protein</topology>
    </subcellularLocation>
</comment>
<comment type="similarity">
    <text evidence="7">Belongs to the transglycosylase MltG family.</text>
</comment>
<keyword evidence="4 7" id="KW-0472">Membrane</keyword>
<feature type="site" description="Important for catalytic activity" evidence="7">
    <location>
        <position position="273"/>
    </location>
</feature>
<dbReference type="RefSeq" id="WP_091560641.1">
    <property type="nucleotide sequence ID" value="NZ_FNPH01000010.1"/>
</dbReference>
<feature type="region of interest" description="Disordered" evidence="8">
    <location>
        <begin position="320"/>
        <end position="346"/>
    </location>
</feature>
<feature type="region of interest" description="Disordered" evidence="8">
    <location>
        <begin position="16"/>
        <end position="36"/>
    </location>
</feature>
<dbReference type="GO" id="GO:0008932">
    <property type="term" value="F:lytic endotransglycosylase activity"/>
    <property type="evidence" value="ECO:0007669"/>
    <property type="project" value="UniProtKB-UniRule"/>
</dbReference>